<dbReference type="Gene3D" id="1.10.3730.20">
    <property type="match status" value="1"/>
</dbReference>
<feature type="transmembrane region" description="Helical" evidence="1">
    <location>
        <begin position="133"/>
        <end position="149"/>
    </location>
</feature>
<name>A0ABT8SC44_9BURK</name>
<organism evidence="3 4">
    <name type="scientific">Variovorax ginsengisoli</name>
    <dbReference type="NCBI Taxonomy" id="363844"/>
    <lineage>
        <taxon>Bacteria</taxon>
        <taxon>Pseudomonadati</taxon>
        <taxon>Pseudomonadota</taxon>
        <taxon>Betaproteobacteria</taxon>
        <taxon>Burkholderiales</taxon>
        <taxon>Comamonadaceae</taxon>
        <taxon>Variovorax</taxon>
    </lineage>
</organism>
<keyword evidence="1" id="KW-0812">Transmembrane</keyword>
<dbReference type="Pfam" id="PF00892">
    <property type="entry name" value="EamA"/>
    <property type="match status" value="1"/>
</dbReference>
<feature type="transmembrane region" description="Helical" evidence="1">
    <location>
        <begin position="249"/>
        <end position="267"/>
    </location>
</feature>
<protein>
    <submittedName>
        <fullName evidence="3">DMT family transporter</fullName>
    </submittedName>
</protein>
<dbReference type="PANTHER" id="PTHR22911">
    <property type="entry name" value="ACYL-MALONYL CONDENSING ENZYME-RELATED"/>
    <property type="match status" value="1"/>
</dbReference>
<dbReference type="EMBL" id="JAUKVY010000028">
    <property type="protein sequence ID" value="MDO1536487.1"/>
    <property type="molecule type" value="Genomic_DNA"/>
</dbReference>
<sequence>MALYVLNDALVKLTTRQFGPGQILAVRGFFATMMVAGIAHGAGQLRNWRLLRQPMAGARSGLEVTTAASSVAALALAPLATVTAIMMVAPLLIVMSAVLMGWEQARAHRIAPVLLGFVGVLLVIRPTASFGDFNWGLAFALACAASLAARDIVTRAISPEVPTVLIALVTTAAVCVAGVALGSRETWQPLDRFETTLLALAAICAALGNYALIEACRGVDLSVVTPFRYTVILWALLLGYLGWGEAPDARSTIGIVLISAAGLYSLLTNQRR</sequence>
<dbReference type="InterPro" id="IPR000620">
    <property type="entry name" value="EamA_dom"/>
</dbReference>
<dbReference type="SUPFAM" id="SSF103481">
    <property type="entry name" value="Multidrug resistance efflux transporter EmrE"/>
    <property type="match status" value="1"/>
</dbReference>
<evidence type="ECO:0000313" key="4">
    <source>
        <dbReference type="Proteomes" id="UP001169027"/>
    </source>
</evidence>
<feature type="transmembrane region" description="Helical" evidence="1">
    <location>
        <begin position="195"/>
        <end position="213"/>
    </location>
</feature>
<feature type="transmembrane region" description="Helical" evidence="1">
    <location>
        <begin position="83"/>
        <end position="102"/>
    </location>
</feature>
<dbReference type="InterPro" id="IPR037185">
    <property type="entry name" value="EmrE-like"/>
</dbReference>
<comment type="caution">
    <text evidence="3">The sequence shown here is derived from an EMBL/GenBank/DDBJ whole genome shotgun (WGS) entry which is preliminary data.</text>
</comment>
<feature type="transmembrane region" description="Helical" evidence="1">
    <location>
        <begin position="109"/>
        <end position="127"/>
    </location>
</feature>
<feature type="transmembrane region" description="Helical" evidence="1">
    <location>
        <begin position="20"/>
        <end position="39"/>
    </location>
</feature>
<feature type="transmembrane region" description="Helical" evidence="1">
    <location>
        <begin position="225"/>
        <end position="243"/>
    </location>
</feature>
<evidence type="ECO:0000256" key="1">
    <source>
        <dbReference type="SAM" id="Phobius"/>
    </source>
</evidence>
<keyword evidence="1" id="KW-1133">Transmembrane helix</keyword>
<feature type="domain" description="EamA" evidence="2">
    <location>
        <begin position="135"/>
        <end position="260"/>
    </location>
</feature>
<evidence type="ECO:0000313" key="3">
    <source>
        <dbReference type="EMBL" id="MDO1536487.1"/>
    </source>
</evidence>
<dbReference type="PANTHER" id="PTHR22911:SF135">
    <property type="entry name" value="BLR4310 PROTEIN"/>
    <property type="match status" value="1"/>
</dbReference>
<proteinExistence type="predicted"/>
<keyword evidence="4" id="KW-1185">Reference proteome</keyword>
<gene>
    <name evidence="3" type="ORF">Q2T77_29805</name>
</gene>
<accession>A0ABT8SC44</accession>
<dbReference type="Proteomes" id="UP001169027">
    <property type="component" value="Unassembled WGS sequence"/>
</dbReference>
<evidence type="ECO:0000259" key="2">
    <source>
        <dbReference type="Pfam" id="PF00892"/>
    </source>
</evidence>
<feature type="transmembrane region" description="Helical" evidence="1">
    <location>
        <begin position="161"/>
        <end position="183"/>
    </location>
</feature>
<keyword evidence="1" id="KW-0472">Membrane</keyword>
<reference evidence="3" key="1">
    <citation type="submission" date="2023-06" db="EMBL/GenBank/DDBJ databases">
        <authorList>
            <person name="Jiang Y."/>
            <person name="Liu Q."/>
        </authorList>
    </citation>
    <scope>NUCLEOTIDE SEQUENCE</scope>
    <source>
        <strain evidence="3">CGMCC 1.12090</strain>
    </source>
</reference>